<dbReference type="OrthoDB" id="9803913at2"/>
<evidence type="ECO:0000259" key="4">
    <source>
        <dbReference type="PROSITE" id="PS51193"/>
    </source>
</evidence>
<organism evidence="5 6">
    <name type="scientific">Proteiniclasticum ruminis</name>
    <dbReference type="NCBI Taxonomy" id="398199"/>
    <lineage>
        <taxon>Bacteria</taxon>
        <taxon>Bacillati</taxon>
        <taxon>Bacillota</taxon>
        <taxon>Clostridia</taxon>
        <taxon>Eubacteriales</taxon>
        <taxon>Clostridiaceae</taxon>
        <taxon>Proteiniclasticum</taxon>
    </lineage>
</organism>
<sequence>MFYKAKTDKELSDTMINETMNFYNRTLKGHGYEVRDGQPDMALDIAEAMADNQHIIVEARVGIGKSFAYLVPLILYNKFDGNPVVIATSSIALQEQLKDDIKKVSRLINEFSKINLASPYNGIFSNANSYNDI</sequence>
<dbReference type="InterPro" id="IPR027417">
    <property type="entry name" value="P-loop_NTPase"/>
</dbReference>
<dbReference type="PROSITE" id="PS51193">
    <property type="entry name" value="HELICASE_ATP_BIND_2"/>
    <property type="match status" value="1"/>
</dbReference>
<dbReference type="Proteomes" id="UP000181899">
    <property type="component" value="Unassembled WGS sequence"/>
</dbReference>
<dbReference type="GO" id="GO:0016787">
    <property type="term" value="F:hydrolase activity"/>
    <property type="evidence" value="ECO:0007669"/>
    <property type="project" value="UniProtKB-KW"/>
</dbReference>
<evidence type="ECO:0000313" key="5">
    <source>
        <dbReference type="EMBL" id="SFO14814.1"/>
    </source>
</evidence>
<keyword evidence="6" id="KW-1185">Reference proteome</keyword>
<dbReference type="RefSeq" id="WP_074913194.1">
    <property type="nucleotide sequence ID" value="NZ_FOVK01000021.1"/>
</dbReference>
<keyword evidence="3" id="KW-0067">ATP-binding</keyword>
<accession>A0A1I5ETH8</accession>
<dbReference type="SUPFAM" id="SSF52540">
    <property type="entry name" value="P-loop containing nucleoside triphosphate hydrolases"/>
    <property type="match status" value="1"/>
</dbReference>
<dbReference type="Pfam" id="PF00270">
    <property type="entry name" value="DEAD"/>
    <property type="match status" value="1"/>
</dbReference>
<dbReference type="InterPro" id="IPR014013">
    <property type="entry name" value="Helic_SF1/SF2_ATP-bd_DinG/Rad3"/>
</dbReference>
<feature type="domain" description="Helicase ATP-binding" evidence="4">
    <location>
        <begin position="24"/>
        <end position="133"/>
    </location>
</feature>
<dbReference type="Gene3D" id="3.40.50.300">
    <property type="entry name" value="P-loop containing nucleotide triphosphate hydrolases"/>
    <property type="match status" value="1"/>
</dbReference>
<protein>
    <submittedName>
        <fullName evidence="5">DEAD/DEAH box helicase</fullName>
    </submittedName>
</protein>
<dbReference type="EMBL" id="FOVK01000021">
    <property type="protein sequence ID" value="SFO14814.1"/>
    <property type="molecule type" value="Genomic_DNA"/>
</dbReference>
<gene>
    <name evidence="5" type="ORF">SAMN04488695_1212</name>
</gene>
<keyword evidence="1" id="KW-0547">Nucleotide-binding</keyword>
<evidence type="ECO:0000256" key="2">
    <source>
        <dbReference type="ARBA" id="ARBA00022801"/>
    </source>
</evidence>
<reference evidence="5 6" key="1">
    <citation type="submission" date="2016-10" db="EMBL/GenBank/DDBJ databases">
        <authorList>
            <person name="de Groot N.N."/>
        </authorList>
    </citation>
    <scope>NUCLEOTIDE SEQUENCE [LARGE SCALE GENOMIC DNA]</scope>
    <source>
        <strain evidence="5 6">ML2</strain>
    </source>
</reference>
<evidence type="ECO:0000256" key="3">
    <source>
        <dbReference type="ARBA" id="ARBA00022840"/>
    </source>
</evidence>
<name>A0A1I5ETH8_9CLOT</name>
<keyword evidence="5" id="KW-0347">Helicase</keyword>
<evidence type="ECO:0000313" key="6">
    <source>
        <dbReference type="Proteomes" id="UP000181899"/>
    </source>
</evidence>
<dbReference type="GO" id="GO:0005524">
    <property type="term" value="F:ATP binding"/>
    <property type="evidence" value="ECO:0007669"/>
    <property type="project" value="UniProtKB-KW"/>
</dbReference>
<evidence type="ECO:0000256" key="1">
    <source>
        <dbReference type="ARBA" id="ARBA00022741"/>
    </source>
</evidence>
<dbReference type="GO" id="GO:0004386">
    <property type="term" value="F:helicase activity"/>
    <property type="evidence" value="ECO:0007669"/>
    <property type="project" value="UniProtKB-KW"/>
</dbReference>
<dbReference type="GO" id="GO:0003676">
    <property type="term" value="F:nucleic acid binding"/>
    <property type="evidence" value="ECO:0007669"/>
    <property type="project" value="InterPro"/>
</dbReference>
<keyword evidence="2" id="KW-0378">Hydrolase</keyword>
<dbReference type="InterPro" id="IPR011545">
    <property type="entry name" value="DEAD/DEAH_box_helicase_dom"/>
</dbReference>
<proteinExistence type="predicted"/>
<dbReference type="AlphaFoldDB" id="A0A1I5ETH8"/>